<reference evidence="1 2" key="1">
    <citation type="journal article" date="2014" name="Agronomy (Basel)">
        <title>A Draft Genome Sequence for Ensete ventricosum, the Drought-Tolerant Tree Against Hunger.</title>
        <authorList>
            <person name="Harrison J."/>
            <person name="Moore K.A."/>
            <person name="Paszkiewicz K."/>
            <person name="Jones T."/>
            <person name="Grant M."/>
            <person name="Ambacheew D."/>
            <person name="Muzemil S."/>
            <person name="Studholme D.J."/>
        </authorList>
    </citation>
    <scope>NUCLEOTIDE SEQUENCE [LARGE SCALE GENOMIC DNA]</scope>
</reference>
<comment type="caution">
    <text evidence="1">The sequence shown here is derived from an EMBL/GenBank/DDBJ whole genome shotgun (WGS) entry which is preliminary data.</text>
</comment>
<dbReference type="AlphaFoldDB" id="A0A426YIS7"/>
<gene>
    <name evidence="1" type="ORF">B296_00028592</name>
</gene>
<accession>A0A426YIS7</accession>
<dbReference type="EMBL" id="AMZH03012123">
    <property type="protein sequence ID" value="RRT51628.1"/>
    <property type="molecule type" value="Genomic_DNA"/>
</dbReference>
<dbReference type="Proteomes" id="UP000287651">
    <property type="component" value="Unassembled WGS sequence"/>
</dbReference>
<name>A0A426YIS7_ENSVE</name>
<sequence>MSECIVPTVKLTTLSLLQEGSEEDMRSSSTFTMRRLNHVDLFYVSLLRRKMLTERWRARLATKATPIGKLLATRALAGAVACDQGLYRGGDGHPMVGDKMIMISF</sequence>
<evidence type="ECO:0000313" key="1">
    <source>
        <dbReference type="EMBL" id="RRT51628.1"/>
    </source>
</evidence>
<organism evidence="1 2">
    <name type="scientific">Ensete ventricosum</name>
    <name type="common">Abyssinian banana</name>
    <name type="synonym">Musa ensete</name>
    <dbReference type="NCBI Taxonomy" id="4639"/>
    <lineage>
        <taxon>Eukaryota</taxon>
        <taxon>Viridiplantae</taxon>
        <taxon>Streptophyta</taxon>
        <taxon>Embryophyta</taxon>
        <taxon>Tracheophyta</taxon>
        <taxon>Spermatophyta</taxon>
        <taxon>Magnoliopsida</taxon>
        <taxon>Liliopsida</taxon>
        <taxon>Zingiberales</taxon>
        <taxon>Musaceae</taxon>
        <taxon>Ensete</taxon>
    </lineage>
</organism>
<evidence type="ECO:0000313" key="2">
    <source>
        <dbReference type="Proteomes" id="UP000287651"/>
    </source>
</evidence>
<proteinExistence type="predicted"/>
<protein>
    <submittedName>
        <fullName evidence="1">Uncharacterized protein</fullName>
    </submittedName>
</protein>